<reference evidence="3" key="1">
    <citation type="journal article" date="2020" name="Stud. Mycol.">
        <title>101 Dothideomycetes genomes: a test case for predicting lifestyles and emergence of pathogens.</title>
        <authorList>
            <person name="Haridas S."/>
            <person name="Albert R."/>
            <person name="Binder M."/>
            <person name="Bloem J."/>
            <person name="Labutti K."/>
            <person name="Salamov A."/>
            <person name="Andreopoulos B."/>
            <person name="Baker S."/>
            <person name="Barry K."/>
            <person name="Bills G."/>
            <person name="Bluhm B."/>
            <person name="Cannon C."/>
            <person name="Castanera R."/>
            <person name="Culley D."/>
            <person name="Daum C."/>
            <person name="Ezra D."/>
            <person name="Gonzalez J."/>
            <person name="Henrissat B."/>
            <person name="Kuo A."/>
            <person name="Liang C."/>
            <person name="Lipzen A."/>
            <person name="Lutzoni F."/>
            <person name="Magnuson J."/>
            <person name="Mondo S."/>
            <person name="Nolan M."/>
            <person name="Ohm R."/>
            <person name="Pangilinan J."/>
            <person name="Park H.-J."/>
            <person name="Ramirez L."/>
            <person name="Alfaro M."/>
            <person name="Sun H."/>
            <person name="Tritt A."/>
            <person name="Yoshinaga Y."/>
            <person name="Zwiers L.-H."/>
            <person name="Turgeon B."/>
            <person name="Goodwin S."/>
            <person name="Spatafora J."/>
            <person name="Crous P."/>
            <person name="Grigoriev I."/>
        </authorList>
    </citation>
    <scope>NUCLEOTIDE SEQUENCE</scope>
    <source>
        <strain evidence="3">HMLAC05119</strain>
    </source>
</reference>
<keyword evidence="4" id="KW-1185">Reference proteome</keyword>
<accession>A0A6A5QGK2</accession>
<sequence length="369" mass="41582">MSLKSFATLALATGLAAASPISAPVSKRQNSIFGNDYNGAVVNGFSGNGFNFADGFNNFNQQQQVIQIQEQNLQIIDNGVQQQVIQQVNQVLIVDTDSSGFKNDMNDLFRKSNFQNQFQQVTTVIIVVQEIQIAINDGENQFQQDIFAQRVVIANRGAQETQTVMIFDSRTLIAQDILGNNAFENIGQFGGVAGATGALKDLPTKTQGIQLFGAKPTWSAVAADPAAVLGGIWQGAIEDLQKNENDEADNKLNEQIAAQEKRALEEAQRQQQQEQQQQQQQQQEQEQEQEAQRQQQQDQGQENAEGQPKKQEQQQQQQQQQEQEQQQQEQQQQQQQQQKQEQQQEHQEQQQNQQQEQQQGQEQMNEESA</sequence>
<feature type="compositionally biased region" description="Low complexity" evidence="1">
    <location>
        <begin position="313"/>
        <end position="322"/>
    </location>
</feature>
<feature type="signal peptide" evidence="2">
    <location>
        <begin position="1"/>
        <end position="18"/>
    </location>
</feature>
<dbReference type="AlphaFoldDB" id="A0A6A5QGK2"/>
<evidence type="ECO:0000313" key="3">
    <source>
        <dbReference type="EMBL" id="KAF1914633.1"/>
    </source>
</evidence>
<name>A0A6A5QGK2_AMPQU</name>
<feature type="compositionally biased region" description="Low complexity" evidence="1">
    <location>
        <begin position="269"/>
        <end position="284"/>
    </location>
</feature>
<organism evidence="3 4">
    <name type="scientific">Ampelomyces quisqualis</name>
    <name type="common">Powdery mildew agent</name>
    <dbReference type="NCBI Taxonomy" id="50730"/>
    <lineage>
        <taxon>Eukaryota</taxon>
        <taxon>Fungi</taxon>
        <taxon>Dikarya</taxon>
        <taxon>Ascomycota</taxon>
        <taxon>Pezizomycotina</taxon>
        <taxon>Dothideomycetes</taxon>
        <taxon>Pleosporomycetidae</taxon>
        <taxon>Pleosporales</taxon>
        <taxon>Pleosporineae</taxon>
        <taxon>Phaeosphaeriaceae</taxon>
        <taxon>Ampelomyces</taxon>
    </lineage>
</organism>
<evidence type="ECO:0000313" key="4">
    <source>
        <dbReference type="Proteomes" id="UP000800096"/>
    </source>
</evidence>
<dbReference type="OrthoDB" id="3933243at2759"/>
<dbReference type="EMBL" id="ML979137">
    <property type="protein sequence ID" value="KAF1914633.1"/>
    <property type="molecule type" value="Genomic_DNA"/>
</dbReference>
<feature type="region of interest" description="Disordered" evidence="1">
    <location>
        <begin position="335"/>
        <end position="369"/>
    </location>
</feature>
<evidence type="ECO:0000256" key="2">
    <source>
        <dbReference type="SAM" id="SignalP"/>
    </source>
</evidence>
<feature type="chain" id="PRO_5025679054" evidence="2">
    <location>
        <begin position="19"/>
        <end position="369"/>
    </location>
</feature>
<feature type="compositionally biased region" description="Low complexity" evidence="1">
    <location>
        <begin position="292"/>
        <end position="306"/>
    </location>
</feature>
<keyword evidence="2" id="KW-0732">Signal</keyword>
<gene>
    <name evidence="3" type="ORF">BDU57DRAFT_531090</name>
</gene>
<feature type="region of interest" description="Disordered" evidence="1">
    <location>
        <begin position="261"/>
        <end position="322"/>
    </location>
</feature>
<proteinExistence type="predicted"/>
<feature type="compositionally biased region" description="Low complexity" evidence="1">
    <location>
        <begin position="349"/>
        <end position="363"/>
    </location>
</feature>
<evidence type="ECO:0000256" key="1">
    <source>
        <dbReference type="SAM" id="MobiDB-lite"/>
    </source>
</evidence>
<dbReference type="Proteomes" id="UP000800096">
    <property type="component" value="Unassembled WGS sequence"/>
</dbReference>
<protein>
    <submittedName>
        <fullName evidence="3">Uncharacterized protein</fullName>
    </submittedName>
</protein>